<dbReference type="AlphaFoldDB" id="A0A1F6GPI9"/>
<keyword evidence="4 8" id="KW-0408">Iron</keyword>
<evidence type="ECO:0000313" key="10">
    <source>
        <dbReference type="EMBL" id="OGH00086.1"/>
    </source>
</evidence>
<keyword evidence="3 8" id="KW-0479">Metal-binding</keyword>
<feature type="domain" description="Glutaredoxin" evidence="9">
    <location>
        <begin position="32"/>
        <end position="95"/>
    </location>
</feature>
<dbReference type="GO" id="GO:0015036">
    <property type="term" value="F:disulfide oxidoreductase activity"/>
    <property type="evidence" value="ECO:0007669"/>
    <property type="project" value="InterPro"/>
</dbReference>
<evidence type="ECO:0000256" key="1">
    <source>
        <dbReference type="ARBA" id="ARBA00009630"/>
    </source>
</evidence>
<protein>
    <recommendedName>
        <fullName evidence="7">Glutaredoxin</fullName>
    </recommendedName>
</protein>
<evidence type="ECO:0000259" key="9">
    <source>
        <dbReference type="Pfam" id="PF00462"/>
    </source>
</evidence>
<gene>
    <name evidence="10" type="ORF">A2557_04365</name>
</gene>
<evidence type="ECO:0000256" key="3">
    <source>
        <dbReference type="ARBA" id="ARBA00022723"/>
    </source>
</evidence>
<dbReference type="PIRSF" id="PIRSF005894">
    <property type="entry name" value="Monothiol_GRX"/>
    <property type="match status" value="1"/>
</dbReference>
<dbReference type="GO" id="GO:0051537">
    <property type="term" value="F:2 iron, 2 sulfur cluster binding"/>
    <property type="evidence" value="ECO:0007669"/>
    <property type="project" value="UniProtKB-KW"/>
</dbReference>
<reference evidence="10 11" key="1">
    <citation type="journal article" date="2016" name="Nat. Commun.">
        <title>Thousands of microbial genomes shed light on interconnected biogeochemical processes in an aquifer system.</title>
        <authorList>
            <person name="Anantharaman K."/>
            <person name="Brown C.T."/>
            <person name="Hug L.A."/>
            <person name="Sharon I."/>
            <person name="Castelle C.J."/>
            <person name="Probst A.J."/>
            <person name="Thomas B.C."/>
            <person name="Singh A."/>
            <person name="Wilkins M.J."/>
            <person name="Karaoz U."/>
            <person name="Brodie E.L."/>
            <person name="Williams K.H."/>
            <person name="Hubbard S.S."/>
            <person name="Banfield J.F."/>
        </authorList>
    </citation>
    <scope>NUCLEOTIDE SEQUENCE [LARGE SCALE GENOMIC DNA]</scope>
</reference>
<dbReference type="PROSITE" id="PS51354">
    <property type="entry name" value="GLUTAREDOXIN_2"/>
    <property type="match status" value="1"/>
</dbReference>
<comment type="similarity">
    <text evidence="1 7">Belongs to the glutaredoxin family. Monothiol subfamily.</text>
</comment>
<dbReference type="InterPro" id="IPR014434">
    <property type="entry name" value="Monothiol_GRX"/>
</dbReference>
<evidence type="ECO:0000256" key="4">
    <source>
        <dbReference type="ARBA" id="ARBA00023004"/>
    </source>
</evidence>
<proteinExistence type="inferred from homology"/>
<evidence type="ECO:0000256" key="6">
    <source>
        <dbReference type="ARBA" id="ARBA00023284"/>
    </source>
</evidence>
<dbReference type="InterPro" id="IPR036249">
    <property type="entry name" value="Thioredoxin-like_sf"/>
</dbReference>
<sequence length="116" mass="13333">MLVPNEVKLEKPATPFNVQQVIKKLVDENQLIVFMKGNSMFPQCGFSAQVVEIFKRMGVEYKTFDALQDEVIRAEIKHFANWPTLPQVYYKQKFIGGCDIVTELYQNGELDKMLAA</sequence>
<feature type="binding site" evidence="8">
    <location>
        <position position="44"/>
    </location>
    <ligand>
        <name>[2Fe-2S] cluster</name>
        <dbReference type="ChEBI" id="CHEBI:190135"/>
        <note>ligand shared between dimeric partners</note>
    </ligand>
</feature>
<accession>A0A1F6GPI9</accession>
<organism evidence="10 11">
    <name type="scientific">Candidatus Lambdaproteobacteria bacterium RIFOXYD2_FULL_56_26</name>
    <dbReference type="NCBI Taxonomy" id="1817773"/>
    <lineage>
        <taxon>Bacteria</taxon>
        <taxon>Pseudomonadati</taxon>
        <taxon>Pseudomonadota</taxon>
        <taxon>Candidatus Lambdaproteobacteria</taxon>
    </lineage>
</organism>
<dbReference type="EMBL" id="MFNF01000050">
    <property type="protein sequence ID" value="OGH00086.1"/>
    <property type="molecule type" value="Genomic_DNA"/>
</dbReference>
<name>A0A1F6GPI9_9PROT</name>
<comment type="caution">
    <text evidence="10">The sequence shown here is derived from an EMBL/GenBank/DDBJ whole genome shotgun (WGS) entry which is preliminary data.</text>
</comment>
<evidence type="ECO:0000256" key="8">
    <source>
        <dbReference type="PIRSR" id="PIRSR005894-2"/>
    </source>
</evidence>
<evidence type="ECO:0000256" key="2">
    <source>
        <dbReference type="ARBA" id="ARBA00022714"/>
    </source>
</evidence>
<dbReference type="InterPro" id="IPR002109">
    <property type="entry name" value="Glutaredoxin"/>
</dbReference>
<dbReference type="PANTHER" id="PTHR10293:SF16">
    <property type="entry name" value="GLUTAREDOXIN-RELATED PROTEIN 5, MITOCHONDRIAL"/>
    <property type="match status" value="1"/>
</dbReference>
<dbReference type="GO" id="GO:0046872">
    <property type="term" value="F:metal ion binding"/>
    <property type="evidence" value="ECO:0007669"/>
    <property type="project" value="UniProtKB-KW"/>
</dbReference>
<keyword evidence="5 8" id="KW-0411">Iron-sulfur</keyword>
<keyword evidence="6" id="KW-0676">Redox-active center</keyword>
<dbReference type="CDD" id="cd03028">
    <property type="entry name" value="GRX_PICOT_like"/>
    <property type="match status" value="1"/>
</dbReference>
<dbReference type="InterPro" id="IPR004480">
    <property type="entry name" value="Monothiol_GRX-rel"/>
</dbReference>
<dbReference type="SUPFAM" id="SSF52833">
    <property type="entry name" value="Thioredoxin-like"/>
    <property type="match status" value="1"/>
</dbReference>
<keyword evidence="2 8" id="KW-0001">2Fe-2S</keyword>
<evidence type="ECO:0000256" key="7">
    <source>
        <dbReference type="PIRNR" id="PIRNR005894"/>
    </source>
</evidence>
<evidence type="ECO:0000313" key="11">
    <source>
        <dbReference type="Proteomes" id="UP000177583"/>
    </source>
</evidence>
<dbReference type="PANTHER" id="PTHR10293">
    <property type="entry name" value="GLUTAREDOXIN FAMILY MEMBER"/>
    <property type="match status" value="1"/>
</dbReference>
<dbReference type="NCBIfam" id="TIGR00365">
    <property type="entry name" value="Grx4 family monothiol glutaredoxin"/>
    <property type="match status" value="1"/>
</dbReference>
<evidence type="ECO:0000256" key="5">
    <source>
        <dbReference type="ARBA" id="ARBA00023014"/>
    </source>
</evidence>
<dbReference type="InterPro" id="IPR033658">
    <property type="entry name" value="GRX_PICOT-like"/>
</dbReference>
<dbReference type="Gene3D" id="3.40.30.10">
    <property type="entry name" value="Glutaredoxin"/>
    <property type="match status" value="1"/>
</dbReference>
<dbReference type="Proteomes" id="UP000177583">
    <property type="component" value="Unassembled WGS sequence"/>
</dbReference>
<dbReference type="Pfam" id="PF00462">
    <property type="entry name" value="Glutaredoxin"/>
    <property type="match status" value="1"/>
</dbReference>